<accession>A0A366HV61</accession>
<dbReference type="EMBL" id="QNRR01000001">
    <property type="protein sequence ID" value="RBP48173.1"/>
    <property type="molecule type" value="Genomic_DNA"/>
</dbReference>
<evidence type="ECO:0000256" key="6">
    <source>
        <dbReference type="SAM" id="Phobius"/>
    </source>
</evidence>
<dbReference type="PANTHER" id="PTHR32347">
    <property type="entry name" value="EFFLUX SYSTEM COMPONENT YKNX-RELATED"/>
    <property type="match status" value="1"/>
</dbReference>
<organism evidence="9 10">
    <name type="scientific">Roseimicrobium gellanilyticum</name>
    <dbReference type="NCBI Taxonomy" id="748857"/>
    <lineage>
        <taxon>Bacteria</taxon>
        <taxon>Pseudomonadati</taxon>
        <taxon>Verrucomicrobiota</taxon>
        <taxon>Verrucomicrobiia</taxon>
        <taxon>Verrucomicrobiales</taxon>
        <taxon>Verrucomicrobiaceae</taxon>
        <taxon>Roseimicrobium</taxon>
    </lineage>
</organism>
<feature type="domain" description="CzcB-like barrel-sandwich hybrid" evidence="8">
    <location>
        <begin position="85"/>
        <end position="234"/>
    </location>
</feature>
<evidence type="ECO:0000259" key="8">
    <source>
        <dbReference type="Pfam" id="PF25973"/>
    </source>
</evidence>
<evidence type="ECO:0000256" key="5">
    <source>
        <dbReference type="SAM" id="MobiDB-lite"/>
    </source>
</evidence>
<dbReference type="InterPro" id="IPR058647">
    <property type="entry name" value="BSH_CzcB-like"/>
</dbReference>
<dbReference type="InterPro" id="IPR050465">
    <property type="entry name" value="UPF0194_transport"/>
</dbReference>
<name>A0A366HV61_9BACT</name>
<dbReference type="AlphaFoldDB" id="A0A366HV61"/>
<dbReference type="Gene3D" id="2.40.420.20">
    <property type="match status" value="1"/>
</dbReference>
<dbReference type="OrthoDB" id="9809068at2"/>
<dbReference type="GO" id="GO:0030313">
    <property type="term" value="C:cell envelope"/>
    <property type="evidence" value="ECO:0007669"/>
    <property type="project" value="UniProtKB-SubCell"/>
</dbReference>
<comment type="similarity">
    <text evidence="2">Belongs to the membrane fusion protein (MFP) (TC 8.A.1) family.</text>
</comment>
<gene>
    <name evidence="9" type="ORF">DES53_101973</name>
</gene>
<proteinExistence type="inferred from homology"/>
<evidence type="ECO:0000256" key="3">
    <source>
        <dbReference type="ARBA" id="ARBA00023054"/>
    </source>
</evidence>
<protein>
    <submittedName>
        <fullName evidence="9">HlyD family secretion protein</fullName>
    </submittedName>
</protein>
<dbReference type="Pfam" id="PF25954">
    <property type="entry name" value="Beta-barrel_RND_2"/>
    <property type="match status" value="1"/>
</dbReference>
<keyword evidence="10" id="KW-1185">Reference proteome</keyword>
<evidence type="ECO:0000313" key="9">
    <source>
        <dbReference type="EMBL" id="RBP48173.1"/>
    </source>
</evidence>
<dbReference type="Pfam" id="PF25973">
    <property type="entry name" value="BSH_CzcB"/>
    <property type="match status" value="1"/>
</dbReference>
<dbReference type="InterPro" id="IPR006143">
    <property type="entry name" value="RND_pump_MFP"/>
</dbReference>
<evidence type="ECO:0000256" key="2">
    <source>
        <dbReference type="ARBA" id="ARBA00009477"/>
    </source>
</evidence>
<dbReference type="Gene3D" id="2.40.30.170">
    <property type="match status" value="1"/>
</dbReference>
<keyword evidence="6" id="KW-0812">Transmembrane</keyword>
<dbReference type="NCBIfam" id="TIGR01730">
    <property type="entry name" value="RND_mfp"/>
    <property type="match status" value="1"/>
</dbReference>
<comment type="subcellular location">
    <subcellularLocation>
        <location evidence="1">Cell envelope</location>
    </subcellularLocation>
</comment>
<evidence type="ECO:0000313" key="10">
    <source>
        <dbReference type="Proteomes" id="UP000253426"/>
    </source>
</evidence>
<feature type="coiled-coil region" evidence="4">
    <location>
        <begin position="179"/>
        <end position="206"/>
    </location>
</feature>
<comment type="caution">
    <text evidence="9">The sequence shown here is derived from an EMBL/GenBank/DDBJ whole genome shotgun (WGS) entry which is preliminary data.</text>
</comment>
<keyword evidence="6" id="KW-0472">Membrane</keyword>
<dbReference type="GO" id="GO:0022857">
    <property type="term" value="F:transmembrane transporter activity"/>
    <property type="evidence" value="ECO:0007669"/>
    <property type="project" value="InterPro"/>
</dbReference>
<dbReference type="PANTHER" id="PTHR32347:SF14">
    <property type="entry name" value="EFFLUX SYSTEM COMPONENT YKNX-RELATED"/>
    <property type="match status" value="1"/>
</dbReference>
<sequence>MSTKTITAPADLEEAIRPKGARRARWIRYVLLLALAAGAVFAWNWWSQREAAANHINPYVTEPLQRGDISISVTATGNLEPTNEVTIGSELSGTVQEVYVDINDRVKKGQPLARLDTSKLTQTTQSSRASVTAAKAKVLQAEATLREGEASLQRQQELQRISGGKLPSKSEMDTAKATADRAGADLESAKASVLQAEAQLKSNETDLEKAIIKSPIDGIVLTRTVEPGQTVAASFTAPELFILAESLEQMELKVSVAEMDIARVEPGLTADFTVDAWPERSFVATVKKVAYGSAVVDNVVTYETQLEVTNKDLSLRPGMTAVADIHVAKGSNVFLVPNTALRFDPEAAQAQANAAPGQQKTFVQSLMPGPPRGMGGRRSSSSEDSKKPHRVKKSGESRIWVLQNGEAVPITVKVGLTDGRRTEVSGDGLSEGMNVITRANTTPRP</sequence>
<dbReference type="GO" id="GO:0016020">
    <property type="term" value="C:membrane"/>
    <property type="evidence" value="ECO:0007669"/>
    <property type="project" value="InterPro"/>
</dbReference>
<feature type="transmembrane region" description="Helical" evidence="6">
    <location>
        <begin position="26"/>
        <end position="46"/>
    </location>
</feature>
<keyword evidence="6" id="KW-1133">Transmembrane helix</keyword>
<feature type="region of interest" description="Disordered" evidence="5">
    <location>
        <begin position="352"/>
        <end position="398"/>
    </location>
</feature>
<evidence type="ECO:0000256" key="4">
    <source>
        <dbReference type="SAM" id="Coils"/>
    </source>
</evidence>
<reference evidence="9 10" key="1">
    <citation type="submission" date="2018-06" db="EMBL/GenBank/DDBJ databases">
        <title>Genomic Encyclopedia of Type Strains, Phase IV (KMG-IV): sequencing the most valuable type-strain genomes for metagenomic binning, comparative biology and taxonomic classification.</title>
        <authorList>
            <person name="Goeker M."/>
        </authorList>
    </citation>
    <scope>NUCLEOTIDE SEQUENCE [LARGE SCALE GENOMIC DNA]</scope>
    <source>
        <strain evidence="9 10">DSM 25532</strain>
    </source>
</reference>
<dbReference type="InterPro" id="IPR058792">
    <property type="entry name" value="Beta-barrel_RND_2"/>
</dbReference>
<dbReference type="SUPFAM" id="SSF111369">
    <property type="entry name" value="HlyD-like secretion proteins"/>
    <property type="match status" value="1"/>
</dbReference>
<keyword evidence="3 4" id="KW-0175">Coiled coil</keyword>
<evidence type="ECO:0000259" key="7">
    <source>
        <dbReference type="Pfam" id="PF25954"/>
    </source>
</evidence>
<evidence type="ECO:0000256" key="1">
    <source>
        <dbReference type="ARBA" id="ARBA00004196"/>
    </source>
</evidence>
<dbReference type="Proteomes" id="UP000253426">
    <property type="component" value="Unassembled WGS sequence"/>
</dbReference>
<dbReference type="Gene3D" id="2.40.50.100">
    <property type="match status" value="1"/>
</dbReference>
<dbReference type="RefSeq" id="WP_113957046.1">
    <property type="nucleotide sequence ID" value="NZ_QNRR01000001.1"/>
</dbReference>
<feature type="domain" description="CusB-like beta-barrel" evidence="7">
    <location>
        <begin position="252"/>
        <end position="325"/>
    </location>
</feature>
<dbReference type="Gene3D" id="1.10.287.470">
    <property type="entry name" value="Helix hairpin bin"/>
    <property type="match status" value="1"/>
</dbReference>